<dbReference type="Pfam" id="PF25271">
    <property type="entry name" value="DUF7868"/>
    <property type="match status" value="1"/>
</dbReference>
<dbReference type="PROSITE" id="PS00497">
    <property type="entry name" value="TYROSINASE_1"/>
    <property type="match status" value="1"/>
</dbReference>
<dbReference type="AlphaFoldDB" id="A0A3D9L5Y2"/>
<name>A0A3D9L5Y2_MARFU</name>
<evidence type="ECO:0000259" key="4">
    <source>
        <dbReference type="PROSITE" id="PS00498"/>
    </source>
</evidence>
<protein>
    <submittedName>
        <fullName evidence="5">Tyrosinase</fullName>
    </submittedName>
</protein>
<dbReference type="Gene3D" id="1.10.1280.10">
    <property type="entry name" value="Di-copper center containing domain from catechol oxidase"/>
    <property type="match status" value="1"/>
</dbReference>
<feature type="domain" description="Tyrosinase copper-binding" evidence="4">
    <location>
        <begin position="254"/>
        <end position="265"/>
    </location>
</feature>
<accession>A0A3D9L5Y2</accession>
<dbReference type="PANTHER" id="PTHR11474">
    <property type="entry name" value="TYROSINASE FAMILY MEMBER"/>
    <property type="match status" value="1"/>
</dbReference>
<dbReference type="GO" id="GO:0016491">
    <property type="term" value="F:oxidoreductase activity"/>
    <property type="evidence" value="ECO:0007669"/>
    <property type="project" value="InterPro"/>
</dbReference>
<dbReference type="PRINTS" id="PR00092">
    <property type="entry name" value="TYROSINASE"/>
</dbReference>
<keyword evidence="6" id="KW-1185">Reference proteome</keyword>
<keyword evidence="2" id="KW-0186">Copper</keyword>
<dbReference type="Pfam" id="PF00264">
    <property type="entry name" value="Tyrosinase"/>
    <property type="match status" value="1"/>
</dbReference>
<dbReference type="PANTHER" id="PTHR11474:SF76">
    <property type="entry name" value="SHKT DOMAIN-CONTAINING PROTEIN"/>
    <property type="match status" value="1"/>
</dbReference>
<dbReference type="RefSeq" id="WP_115867653.1">
    <property type="nucleotide sequence ID" value="NZ_QREG01000006.1"/>
</dbReference>
<dbReference type="Proteomes" id="UP000256779">
    <property type="component" value="Unassembled WGS sequence"/>
</dbReference>
<reference evidence="5 6" key="1">
    <citation type="submission" date="2018-07" db="EMBL/GenBank/DDBJ databases">
        <title>Genomic Encyclopedia of Type Strains, Phase IV (KMG-IV): sequencing the most valuable type-strain genomes for metagenomic binning, comparative biology and taxonomic classification.</title>
        <authorList>
            <person name="Goeker M."/>
        </authorList>
    </citation>
    <scope>NUCLEOTIDE SEQUENCE [LARGE SCALE GENOMIC DNA]</scope>
    <source>
        <strain evidence="5 6">DSM 4134</strain>
    </source>
</reference>
<keyword evidence="1" id="KW-0479">Metal-binding</keyword>
<dbReference type="InterPro" id="IPR057190">
    <property type="entry name" value="DUF7868"/>
</dbReference>
<dbReference type="GO" id="GO:0046872">
    <property type="term" value="F:metal ion binding"/>
    <property type="evidence" value="ECO:0007669"/>
    <property type="project" value="UniProtKB-KW"/>
</dbReference>
<dbReference type="PROSITE" id="PS00498">
    <property type="entry name" value="TYROSINASE_2"/>
    <property type="match status" value="1"/>
</dbReference>
<dbReference type="InterPro" id="IPR002227">
    <property type="entry name" value="Tyrosinase_Cu-bd"/>
</dbReference>
<dbReference type="OrthoDB" id="2874181at2"/>
<comment type="caution">
    <text evidence="5">The sequence shown here is derived from an EMBL/GenBank/DDBJ whole genome shotgun (WGS) entry which is preliminary data.</text>
</comment>
<evidence type="ECO:0000313" key="6">
    <source>
        <dbReference type="Proteomes" id="UP000256779"/>
    </source>
</evidence>
<evidence type="ECO:0000256" key="2">
    <source>
        <dbReference type="ARBA" id="ARBA00023008"/>
    </source>
</evidence>
<gene>
    <name evidence="5" type="ORF">C7460_10663</name>
</gene>
<sequence length="511" mass="56133">MPNFTRKNAWNQGGTFDNPDLLWYAKGVGVLQSRSLDDPNSWWFFGAIHGVYLKALDPDIPSMYFWSNILSPPSVPTTPLPSKSLQDTFWKQCQHQSWFFPPWHRGYLIAIEAQVRQAIIDLGGPENWSMPYWNYFGPDDQYKIPPAFMEKTLPDSTPNPLYVVARYGPNNDGNVYVDTTKVSQQNQKNTLYTGSNANTQSPGYGGPDTGFWHGGTHPSGNLESNPHNTVHTLVGGIKGNSPGLMAYPGLAALDPVFYLHHANIDRMWASWNANGNTNPTDANWLKGPAAVGEREFAMPMPDGSTWNFTPEDVSDLSKLNYTYEDLSTLKSVTLEKAVARRLQKLGVSPTDSLTAQNMALGKNAELIGAHDKPLSLGGSGLQTTVKLDSSAKKKVNEGFLKASALNIPDKVYLQLEHVTGTLDANILTVSVNQKLAGHVSLFGLMEASAEGGHHGGSGLTLNLEITHIIDELHLDEEFDADALDVTVIPNNIPENESITVGKISVYREQQQ</sequence>
<dbReference type="EMBL" id="QREG01000006">
    <property type="protein sequence ID" value="REE00126.1"/>
    <property type="molecule type" value="Genomic_DNA"/>
</dbReference>
<feature type="domain" description="Tyrosinase copper-binding" evidence="3">
    <location>
        <begin position="95"/>
        <end position="112"/>
    </location>
</feature>
<dbReference type="InterPro" id="IPR008922">
    <property type="entry name" value="Di-copper_centre_dom_sf"/>
</dbReference>
<evidence type="ECO:0000259" key="3">
    <source>
        <dbReference type="PROSITE" id="PS00497"/>
    </source>
</evidence>
<evidence type="ECO:0000256" key="1">
    <source>
        <dbReference type="ARBA" id="ARBA00022723"/>
    </source>
</evidence>
<dbReference type="SUPFAM" id="SSF48056">
    <property type="entry name" value="Di-copper centre-containing domain"/>
    <property type="match status" value="1"/>
</dbReference>
<proteinExistence type="predicted"/>
<organism evidence="5 6">
    <name type="scientific">Marinoscillum furvescens DSM 4134</name>
    <dbReference type="NCBI Taxonomy" id="1122208"/>
    <lineage>
        <taxon>Bacteria</taxon>
        <taxon>Pseudomonadati</taxon>
        <taxon>Bacteroidota</taxon>
        <taxon>Cytophagia</taxon>
        <taxon>Cytophagales</taxon>
        <taxon>Reichenbachiellaceae</taxon>
        <taxon>Marinoscillum</taxon>
    </lineage>
</organism>
<evidence type="ECO:0000313" key="5">
    <source>
        <dbReference type="EMBL" id="REE00126.1"/>
    </source>
</evidence>
<dbReference type="InterPro" id="IPR050316">
    <property type="entry name" value="Tyrosinase/Hemocyanin"/>
</dbReference>